<feature type="region of interest" description="Disordered" evidence="2">
    <location>
        <begin position="425"/>
        <end position="762"/>
    </location>
</feature>
<keyword evidence="1" id="KW-0694">RNA-binding</keyword>
<feature type="compositionally biased region" description="Basic and acidic residues" evidence="2">
    <location>
        <begin position="997"/>
        <end position="1008"/>
    </location>
</feature>
<reference evidence="3" key="1">
    <citation type="journal article" date="2021" name="Genome Biol. Evol.">
        <title>A High-Quality Reference Genome for a Parasitic Bivalve with Doubly Uniparental Inheritance (Bivalvia: Unionida).</title>
        <authorList>
            <person name="Smith C.H."/>
        </authorList>
    </citation>
    <scope>NUCLEOTIDE SEQUENCE</scope>
    <source>
        <strain evidence="3">CHS0354</strain>
    </source>
</reference>
<organism evidence="3 4">
    <name type="scientific">Potamilus streckersoni</name>
    <dbReference type="NCBI Taxonomy" id="2493646"/>
    <lineage>
        <taxon>Eukaryota</taxon>
        <taxon>Metazoa</taxon>
        <taxon>Spiralia</taxon>
        <taxon>Lophotrochozoa</taxon>
        <taxon>Mollusca</taxon>
        <taxon>Bivalvia</taxon>
        <taxon>Autobranchia</taxon>
        <taxon>Heteroconchia</taxon>
        <taxon>Palaeoheterodonta</taxon>
        <taxon>Unionida</taxon>
        <taxon>Unionoidea</taxon>
        <taxon>Unionidae</taxon>
        <taxon>Ambleminae</taxon>
        <taxon>Lampsilini</taxon>
        <taxon>Potamilus</taxon>
    </lineage>
</organism>
<feature type="compositionally biased region" description="Polar residues" evidence="2">
    <location>
        <begin position="440"/>
        <end position="454"/>
    </location>
</feature>
<feature type="compositionally biased region" description="Polar residues" evidence="2">
    <location>
        <begin position="936"/>
        <end position="951"/>
    </location>
</feature>
<feature type="compositionally biased region" description="Basic and acidic residues" evidence="2">
    <location>
        <begin position="460"/>
        <end position="502"/>
    </location>
</feature>
<feature type="region of interest" description="Disordered" evidence="2">
    <location>
        <begin position="936"/>
        <end position="982"/>
    </location>
</feature>
<dbReference type="PANTHER" id="PTHR48029:SF1">
    <property type="entry name" value="NUCLEOLAR PROTEIN 8"/>
    <property type="match status" value="1"/>
</dbReference>
<feature type="compositionally biased region" description="Basic and acidic residues" evidence="2">
    <location>
        <begin position="905"/>
        <end position="924"/>
    </location>
</feature>
<evidence type="ECO:0000313" key="4">
    <source>
        <dbReference type="Proteomes" id="UP001195483"/>
    </source>
</evidence>
<feature type="compositionally biased region" description="Basic and acidic residues" evidence="2">
    <location>
        <begin position="511"/>
        <end position="552"/>
    </location>
</feature>
<proteinExistence type="predicted"/>
<feature type="region of interest" description="Disordered" evidence="2">
    <location>
        <begin position="812"/>
        <end position="841"/>
    </location>
</feature>
<feature type="compositionally biased region" description="Basic and acidic residues" evidence="2">
    <location>
        <begin position="961"/>
        <end position="982"/>
    </location>
</feature>
<feature type="compositionally biased region" description="Polar residues" evidence="2">
    <location>
        <begin position="595"/>
        <end position="605"/>
    </location>
</feature>
<protein>
    <submittedName>
        <fullName evidence="3">Uncharacterized protein</fullName>
    </submittedName>
</protein>
<dbReference type="Proteomes" id="UP001195483">
    <property type="component" value="Unassembled WGS sequence"/>
</dbReference>
<feature type="compositionally biased region" description="Basic and acidic residues" evidence="2">
    <location>
        <begin position="662"/>
        <end position="706"/>
    </location>
</feature>
<feature type="compositionally biased region" description="Low complexity" evidence="2">
    <location>
        <begin position="606"/>
        <end position="627"/>
    </location>
</feature>
<comment type="caution">
    <text evidence="3">The sequence shown here is derived from an EMBL/GenBank/DDBJ whole genome shotgun (WGS) entry which is preliminary data.</text>
</comment>
<evidence type="ECO:0000256" key="2">
    <source>
        <dbReference type="SAM" id="MobiDB-lite"/>
    </source>
</evidence>
<dbReference type="AlphaFoldDB" id="A0AAE0T8M9"/>
<feature type="compositionally biased region" description="Acidic residues" evidence="2">
    <location>
        <begin position="728"/>
        <end position="741"/>
    </location>
</feature>
<feature type="region of interest" description="Disordered" evidence="2">
    <location>
        <begin position="996"/>
        <end position="1029"/>
    </location>
</feature>
<reference evidence="3" key="3">
    <citation type="submission" date="2023-05" db="EMBL/GenBank/DDBJ databases">
        <authorList>
            <person name="Smith C.H."/>
        </authorList>
    </citation>
    <scope>NUCLEOTIDE SEQUENCE</scope>
    <source>
        <strain evidence="3">CHS0354</strain>
        <tissue evidence="3">Mantle</tissue>
    </source>
</reference>
<feature type="region of interest" description="Disordered" evidence="2">
    <location>
        <begin position="1079"/>
        <end position="1099"/>
    </location>
</feature>
<feature type="region of interest" description="Disordered" evidence="2">
    <location>
        <begin position="879"/>
        <end position="924"/>
    </location>
</feature>
<dbReference type="EMBL" id="JAEAOA010000205">
    <property type="protein sequence ID" value="KAK3605796.1"/>
    <property type="molecule type" value="Genomic_DNA"/>
</dbReference>
<dbReference type="PANTHER" id="PTHR48029">
    <property type="entry name" value="NUCLEOLAR PROTEIN 8"/>
    <property type="match status" value="1"/>
</dbReference>
<reference evidence="3" key="2">
    <citation type="journal article" date="2021" name="Genome Biol. Evol.">
        <title>Developing a high-quality reference genome for a parasitic bivalve with doubly uniparental inheritance (Bivalvia: Unionida).</title>
        <authorList>
            <person name="Smith C.H."/>
        </authorList>
    </citation>
    <scope>NUCLEOTIDE SEQUENCE</scope>
    <source>
        <strain evidence="3">CHS0354</strain>
        <tissue evidence="3">Mantle</tissue>
    </source>
</reference>
<evidence type="ECO:0000313" key="3">
    <source>
        <dbReference type="EMBL" id="KAK3605796.1"/>
    </source>
</evidence>
<evidence type="ECO:0000256" key="1">
    <source>
        <dbReference type="ARBA" id="ARBA00022884"/>
    </source>
</evidence>
<name>A0AAE0T8M9_9BIVA</name>
<gene>
    <name evidence="3" type="ORF">CHS0354_002407</name>
</gene>
<accession>A0AAE0T8M9</accession>
<dbReference type="GO" id="GO:0003723">
    <property type="term" value="F:RNA binding"/>
    <property type="evidence" value="ECO:0007669"/>
    <property type="project" value="UniProtKB-KW"/>
</dbReference>
<keyword evidence="4" id="KW-1185">Reference proteome</keyword>
<feature type="compositionally biased region" description="Basic residues" evidence="2">
    <location>
        <begin position="1080"/>
        <end position="1099"/>
    </location>
</feature>
<feature type="compositionally biased region" description="Basic and acidic residues" evidence="2">
    <location>
        <begin position="879"/>
        <end position="891"/>
    </location>
</feature>
<sequence length="1099" mass="125180">MKVDPSKFTHNLKMIKPDHNEEEAGIINPDSLTWKLDDSNDTEITRKRKGIFPEWKSKHKIPKHLDTESHQHRNSDESDFEIVTMMPKKKLLKHNSSSAMADVDVKDLVDKSTEDVDEDSYSSADTDEIISFSKRTKGDLNKSNIDFSRSFTTSTPNCLMNGMEFKSNLKSNKSVALNAHMQSKDKEKSGNTASFSNKLKNSYDNTVVSSSSSAVESFTKVKDFKAKKSGTKIPYSENEQKMPTMQEFKGTKSLYDKEEKRDTHMLSGTACNVSAINSSRLVPEFHISVQNSALRRKNIDSDHCSVKSDDTDEIINLSKKAGQVYSTLRDKSIPNSQKNSRPSLILTDKTVVDEFSGGFVDMDSRQTVSENDDTDDEESDFEAFAKKELQKFEKSRTGETSVYSKGHLVDKEIVKLRSKEIGKSSSLVTKSDKDKKVVHSLSTGRNSPIINDTVKSAKVMPRETKKMEGKKDTQLEKNKIMEVESKQKIVEKQQDKDKRKVDYNNQILKQQSDDQTRLDTKKDDNNVRILTKKSDDQKRLETVKRKQKEVEAQKMLIKKALSSIDQSSGGNRKIIFSSDSEEERNDMDNVKKLCSETTTLVSGKVQSLISHPDDSSSQSDTDSNSDQSESDAEKRESGDPSFESESDSDSVDYKSEYPNSVKQKELIRPHEEHDTSKSDTESDSERSDSEVSQSDENHAGHEKMECDNDSSDSYSLDSDAGFPCENTDSSDSDMGFDDDDETVAKGMKINHKKQEQMGTQKVSLFDHSSDAEFDEDEEAAKRDQDMFRLRPEFEGETGKKLMKLQSRYGNDPRFRLDERFKESDSDSETLKEKDEEDETTKSLKILRDVLGDKANIKVTIEERKKNKFKDVLHFDPTREDHKQFEIKKLEGTQEMQSEKKKKKIKQESQHQDDEEEKKSLEVGKEKYYQVSSSLTEAFGNKSSNSTQSDNEGFSLLAMFGSKKDDNEESRQDHSDVLAQEGADKTLKIKTPYLWEHFGGDDDGVRDNSDADDDDEKNKTIEESNQQGTVPVLSAASKTFFFTEDDERLKEGATFCRMESLEIVRKKWEEQRPLLVEVYKTRSKQQRRKSRNGMKPKRFG</sequence>